<dbReference type="InterPro" id="IPR006578">
    <property type="entry name" value="MADF-dom"/>
</dbReference>
<dbReference type="PANTHER" id="PTHR12243:SF60">
    <property type="entry name" value="SI:CH211-15D5.12-RELATED"/>
    <property type="match status" value="1"/>
</dbReference>
<gene>
    <name evidence="3" type="ORF">g.12222</name>
    <name evidence="2" type="ORF">g.12223</name>
</gene>
<accession>A0A1B6D1X8</accession>
<name>A0A1B6D1X8_9HEMI</name>
<evidence type="ECO:0000313" key="2">
    <source>
        <dbReference type="EMBL" id="JAS14300.1"/>
    </source>
</evidence>
<dbReference type="GO" id="GO:0005667">
    <property type="term" value="C:transcription regulator complex"/>
    <property type="evidence" value="ECO:0007669"/>
    <property type="project" value="TreeGrafter"/>
</dbReference>
<dbReference type="GO" id="GO:0005634">
    <property type="term" value="C:nucleus"/>
    <property type="evidence" value="ECO:0007669"/>
    <property type="project" value="TreeGrafter"/>
</dbReference>
<dbReference type="PROSITE" id="PS51029">
    <property type="entry name" value="MADF"/>
    <property type="match status" value="2"/>
</dbReference>
<sequence>MNQNESASVAVDVHRLLLLVQNNPAIYNSTMNEHLDADVIKKIWTDIGKELNVPGYICKQKWTNLRSTFARHLRDSKRKRIGYGSKKKKWYLADAMEFLLPWTGDFRKISSNPDKFLDPDSPYTDEATINYGFHHEENNIDEACREVDNNNPEKNQIKISGENESESVALDVYRLLFLIEKNPAIYNSTMTDHLDSDVIKNIWTNIGKELNVPGYICKQKWTNLRSTFARHLRDLKRKRSGYGSKKKKWYLADAMEFLLPWTGDFRKIPGNLDKFFDPDTSYTEETTHDFDDEEEVYDEGSVEAGNNNTEKKPPTEVVTTPMFIDIKTIKNEHKLQEEECEFLSFFKILIPDAEKLTAKRKRNFKTSVMTELYQLLDEQEDEQPYYNSDISLRVASSCSDKSNNQDFE</sequence>
<dbReference type="GO" id="GO:0006357">
    <property type="term" value="P:regulation of transcription by RNA polymerase II"/>
    <property type="evidence" value="ECO:0007669"/>
    <property type="project" value="TreeGrafter"/>
</dbReference>
<dbReference type="Pfam" id="PF10545">
    <property type="entry name" value="MADF_DNA_bdg"/>
    <property type="match status" value="2"/>
</dbReference>
<feature type="domain" description="MADF" evidence="1">
    <location>
        <begin position="15"/>
        <end position="104"/>
    </location>
</feature>
<dbReference type="AlphaFoldDB" id="A0A1B6D1X8"/>
<evidence type="ECO:0000259" key="1">
    <source>
        <dbReference type="PROSITE" id="PS51029"/>
    </source>
</evidence>
<protein>
    <recommendedName>
        <fullName evidence="1">MADF domain-containing protein</fullName>
    </recommendedName>
</protein>
<dbReference type="EMBL" id="GEDC01022998">
    <property type="protein sequence ID" value="JAS14300.1"/>
    <property type="molecule type" value="Transcribed_RNA"/>
</dbReference>
<dbReference type="SMART" id="SM00595">
    <property type="entry name" value="MADF"/>
    <property type="match status" value="2"/>
</dbReference>
<organism evidence="3">
    <name type="scientific">Clastoptera arizonana</name>
    <name type="common">Arizona spittle bug</name>
    <dbReference type="NCBI Taxonomy" id="38151"/>
    <lineage>
        <taxon>Eukaryota</taxon>
        <taxon>Metazoa</taxon>
        <taxon>Ecdysozoa</taxon>
        <taxon>Arthropoda</taxon>
        <taxon>Hexapoda</taxon>
        <taxon>Insecta</taxon>
        <taxon>Pterygota</taxon>
        <taxon>Neoptera</taxon>
        <taxon>Paraneoptera</taxon>
        <taxon>Hemiptera</taxon>
        <taxon>Auchenorrhyncha</taxon>
        <taxon>Cercopoidea</taxon>
        <taxon>Clastopteridae</taxon>
        <taxon>Clastoptera</taxon>
    </lineage>
</organism>
<proteinExistence type="predicted"/>
<feature type="domain" description="MADF" evidence="1">
    <location>
        <begin position="174"/>
        <end position="263"/>
    </location>
</feature>
<dbReference type="EMBL" id="GEDC01017597">
    <property type="protein sequence ID" value="JAS19701.1"/>
    <property type="molecule type" value="Transcribed_RNA"/>
</dbReference>
<dbReference type="PANTHER" id="PTHR12243">
    <property type="entry name" value="MADF DOMAIN TRANSCRIPTION FACTOR"/>
    <property type="match status" value="1"/>
</dbReference>
<reference evidence="3" key="1">
    <citation type="submission" date="2015-12" db="EMBL/GenBank/DDBJ databases">
        <title>De novo transcriptome assembly of four potential Pierce s Disease insect vectors from Arizona vineyards.</title>
        <authorList>
            <person name="Tassone E.E."/>
        </authorList>
    </citation>
    <scope>NUCLEOTIDE SEQUENCE</scope>
</reference>
<dbReference type="InterPro" id="IPR039353">
    <property type="entry name" value="TF_Adf1"/>
</dbReference>
<evidence type="ECO:0000313" key="3">
    <source>
        <dbReference type="EMBL" id="JAS19701.1"/>
    </source>
</evidence>